<dbReference type="EMBL" id="BMIB01000004">
    <property type="protein sequence ID" value="GGH76271.1"/>
    <property type="molecule type" value="Genomic_DNA"/>
</dbReference>
<evidence type="ECO:0000259" key="7">
    <source>
        <dbReference type="Pfam" id="PF14322"/>
    </source>
</evidence>
<dbReference type="SUPFAM" id="SSF48452">
    <property type="entry name" value="TPR-like"/>
    <property type="match status" value="1"/>
</dbReference>
<keyword evidence="4" id="KW-0472">Membrane</keyword>
<dbReference type="Gene3D" id="1.25.40.10">
    <property type="entry name" value="Tetratricopeptide repeat domain"/>
    <property type="match status" value="1"/>
</dbReference>
<evidence type="ECO:0000256" key="5">
    <source>
        <dbReference type="ARBA" id="ARBA00023237"/>
    </source>
</evidence>
<dbReference type="InterPro" id="IPR033985">
    <property type="entry name" value="SusD-like_N"/>
</dbReference>
<dbReference type="InterPro" id="IPR011990">
    <property type="entry name" value="TPR-like_helical_dom_sf"/>
</dbReference>
<protein>
    <recommendedName>
        <fullName evidence="10">RagB/SusD family nutrient uptake outer membrane protein</fullName>
    </recommendedName>
</protein>
<accession>A0A917MXN2</accession>
<reference evidence="8" key="2">
    <citation type="submission" date="2020-09" db="EMBL/GenBank/DDBJ databases">
        <authorList>
            <person name="Sun Q."/>
            <person name="Zhou Y."/>
        </authorList>
    </citation>
    <scope>NUCLEOTIDE SEQUENCE</scope>
    <source>
        <strain evidence="8">CGMCC 1.15290</strain>
    </source>
</reference>
<dbReference type="Pfam" id="PF14322">
    <property type="entry name" value="SusD-like_3"/>
    <property type="match status" value="1"/>
</dbReference>
<evidence type="ECO:0000313" key="9">
    <source>
        <dbReference type="Proteomes" id="UP000627292"/>
    </source>
</evidence>
<evidence type="ECO:0008006" key="10">
    <source>
        <dbReference type="Google" id="ProtNLM"/>
    </source>
</evidence>
<dbReference type="Pfam" id="PF07980">
    <property type="entry name" value="SusD_RagB"/>
    <property type="match status" value="1"/>
</dbReference>
<evidence type="ECO:0000256" key="4">
    <source>
        <dbReference type="ARBA" id="ARBA00023136"/>
    </source>
</evidence>
<dbReference type="RefSeq" id="WP_229687940.1">
    <property type="nucleotide sequence ID" value="NZ_BMIB01000004.1"/>
</dbReference>
<proteinExistence type="inferred from homology"/>
<keyword evidence="5" id="KW-0998">Cell outer membrane</keyword>
<comment type="caution">
    <text evidence="8">The sequence shown here is derived from an EMBL/GenBank/DDBJ whole genome shotgun (WGS) entry which is preliminary data.</text>
</comment>
<name>A0A917MXN2_9BACT</name>
<sequence>MEVKTQLTSDVFPSTPQHFAQVAGQVYSQFRQVFSREYFFLQSESTDEMIMPARGGNWYDGGYHEQLHYHTWNRNHSHNSWVWYNLSTTISLANQSLFLINKAPESAAKNTGLAEVRTMRAITYYMMMDLWGNIPLVTQFGDTTSPVTTKRAEVFNFIENEVKLALPYLNKAVGQETYGRPNKYTAFALLARMYLNAQVYNGTNRYNDVVAMCDSIITAPSAPYALETDYRKMFNINNGPAIKEFIFAVPYDNGVTDGTQFHARYTIPRSMRARFSLPYVPSGPMSTLPEYYAYFNDANDVRNGQWLTGLQYYYDGRPVTVATTKKGYDQTYTGSDGGSAYTYHVNITRDVILRDATRPFDVGNDEIAWHMGYRNNKFYPDSTSTTRNQGNDIPMFRYADVLLMKAEAILRGANATNGQTALSLVNALRAVRTTSAPWTTVSLENIYAERCREFAWESIHRTDMIRFGKFEGSWGFKTDGDVRKRIFPIPNDVMILNTKLDQNPGYF</sequence>
<dbReference type="Gene3D" id="1.25.40.390">
    <property type="match status" value="1"/>
</dbReference>
<evidence type="ECO:0000256" key="3">
    <source>
        <dbReference type="ARBA" id="ARBA00022729"/>
    </source>
</evidence>
<evidence type="ECO:0000259" key="6">
    <source>
        <dbReference type="Pfam" id="PF07980"/>
    </source>
</evidence>
<organism evidence="8 9">
    <name type="scientific">Filimonas zeae</name>
    <dbReference type="NCBI Taxonomy" id="1737353"/>
    <lineage>
        <taxon>Bacteria</taxon>
        <taxon>Pseudomonadati</taxon>
        <taxon>Bacteroidota</taxon>
        <taxon>Chitinophagia</taxon>
        <taxon>Chitinophagales</taxon>
        <taxon>Chitinophagaceae</taxon>
        <taxon>Filimonas</taxon>
    </lineage>
</organism>
<feature type="domain" description="SusD-like N-terminal" evidence="7">
    <location>
        <begin position="59"/>
        <end position="195"/>
    </location>
</feature>
<evidence type="ECO:0000256" key="1">
    <source>
        <dbReference type="ARBA" id="ARBA00004442"/>
    </source>
</evidence>
<dbReference type="Gene3D" id="1.10.3780.10">
    <property type="entry name" value="SusD-like"/>
    <property type="match status" value="1"/>
</dbReference>
<gene>
    <name evidence="8" type="ORF">GCM10011379_40860</name>
</gene>
<evidence type="ECO:0000256" key="2">
    <source>
        <dbReference type="ARBA" id="ARBA00006275"/>
    </source>
</evidence>
<dbReference type="AlphaFoldDB" id="A0A917MXN2"/>
<feature type="domain" description="RagB/SusD" evidence="6">
    <location>
        <begin position="243"/>
        <end position="506"/>
    </location>
</feature>
<comment type="subcellular location">
    <subcellularLocation>
        <location evidence="1">Cell outer membrane</location>
    </subcellularLocation>
</comment>
<dbReference type="GO" id="GO:0009279">
    <property type="term" value="C:cell outer membrane"/>
    <property type="evidence" value="ECO:0007669"/>
    <property type="project" value="UniProtKB-SubCell"/>
</dbReference>
<comment type="similarity">
    <text evidence="2">Belongs to the SusD family.</text>
</comment>
<dbReference type="Proteomes" id="UP000627292">
    <property type="component" value="Unassembled WGS sequence"/>
</dbReference>
<evidence type="ECO:0000313" key="8">
    <source>
        <dbReference type="EMBL" id="GGH76271.1"/>
    </source>
</evidence>
<keyword evidence="9" id="KW-1185">Reference proteome</keyword>
<keyword evidence="3" id="KW-0732">Signal</keyword>
<dbReference type="InterPro" id="IPR012944">
    <property type="entry name" value="SusD_RagB_dom"/>
</dbReference>
<reference evidence="8" key="1">
    <citation type="journal article" date="2014" name="Int. J. Syst. Evol. Microbiol.">
        <title>Complete genome sequence of Corynebacterium casei LMG S-19264T (=DSM 44701T), isolated from a smear-ripened cheese.</title>
        <authorList>
            <consortium name="US DOE Joint Genome Institute (JGI-PGF)"/>
            <person name="Walter F."/>
            <person name="Albersmeier A."/>
            <person name="Kalinowski J."/>
            <person name="Ruckert C."/>
        </authorList>
    </citation>
    <scope>NUCLEOTIDE SEQUENCE</scope>
    <source>
        <strain evidence="8">CGMCC 1.15290</strain>
    </source>
</reference>